<dbReference type="RefSeq" id="WP_261522771.1">
    <property type="nucleotide sequence ID" value="NZ_JAODNW010000042.1"/>
</dbReference>
<keyword evidence="3" id="KW-1185">Reference proteome</keyword>
<dbReference type="PANTHER" id="PTHR28047:SF5">
    <property type="entry name" value="PROTEIN DCG1"/>
    <property type="match status" value="1"/>
</dbReference>
<accession>A0ABV6DCY5</accession>
<dbReference type="EMBL" id="JBHLXD010000058">
    <property type="protein sequence ID" value="MFC0210510.1"/>
    <property type="molecule type" value="Genomic_DNA"/>
</dbReference>
<evidence type="ECO:0000313" key="2">
    <source>
        <dbReference type="EMBL" id="MFC0210510.1"/>
    </source>
</evidence>
<dbReference type="Proteomes" id="UP001589755">
    <property type="component" value="Unassembled WGS sequence"/>
</dbReference>
<protein>
    <submittedName>
        <fullName evidence="2">Aspartate/glutamate racemase family protein</fullName>
    </submittedName>
</protein>
<dbReference type="PANTHER" id="PTHR28047">
    <property type="entry name" value="PROTEIN DCG1"/>
    <property type="match status" value="1"/>
</dbReference>
<sequence length="278" mass="30525">MSENPLKIMYLSPVAGSGAHDDVFAKMAGEHKLPSTEVHVASLPEGQGRFSHIEFRAYEAMVTRGIIRATRQAAREGFDALAIGCFYDTALHDAREISGDMIVTAPCVASCEIAASISNRFGVIVGRRKWVNQMSATVREHGHEHRLAGFYHVELGVTDFQKDHAETERRLIEAGRKAVEEGFAESLILGCTMEVGFYHDVEKKLGVPVIDPSIAALKRAEYAAILKRQCGWKPSRKWSSEAPPEDEIAYIGGFDDGEIFGNRIVVQAEEPGPARKAA</sequence>
<reference evidence="2 3" key="1">
    <citation type="submission" date="2024-09" db="EMBL/GenBank/DDBJ databases">
        <authorList>
            <person name="Sun Q."/>
            <person name="Mori K."/>
        </authorList>
    </citation>
    <scope>NUCLEOTIDE SEQUENCE [LARGE SCALE GENOMIC DNA]</scope>
    <source>
        <strain evidence="2 3">CCM 8543</strain>
    </source>
</reference>
<comment type="caution">
    <text evidence="2">The sequence shown here is derived from an EMBL/GenBank/DDBJ whole genome shotgun (WGS) entry which is preliminary data.</text>
</comment>
<evidence type="ECO:0000313" key="3">
    <source>
        <dbReference type="Proteomes" id="UP001589755"/>
    </source>
</evidence>
<dbReference type="InterPro" id="IPR015942">
    <property type="entry name" value="Asp/Glu/hydantoin_racemase"/>
</dbReference>
<dbReference type="Pfam" id="PF01177">
    <property type="entry name" value="Asp_Glu_race"/>
    <property type="match status" value="1"/>
</dbReference>
<proteinExistence type="inferred from homology"/>
<dbReference type="InterPro" id="IPR053714">
    <property type="entry name" value="Iso_Racemase_Enz_sf"/>
</dbReference>
<dbReference type="InterPro" id="IPR052186">
    <property type="entry name" value="Hydantoin_racemase-like"/>
</dbReference>
<evidence type="ECO:0000256" key="1">
    <source>
        <dbReference type="ARBA" id="ARBA00038414"/>
    </source>
</evidence>
<name>A0ABV6DCY5_9HYPH</name>
<dbReference type="Gene3D" id="3.40.50.12500">
    <property type="match status" value="1"/>
</dbReference>
<comment type="similarity">
    <text evidence="1">Belongs to the HyuE racemase family.</text>
</comment>
<gene>
    <name evidence="2" type="ORF">ACFFJ2_19150</name>
</gene>
<organism evidence="2 3">
    <name type="scientific">Chelativorans intermedius</name>
    <dbReference type="NCBI Taxonomy" id="515947"/>
    <lineage>
        <taxon>Bacteria</taxon>
        <taxon>Pseudomonadati</taxon>
        <taxon>Pseudomonadota</taxon>
        <taxon>Alphaproteobacteria</taxon>
        <taxon>Hyphomicrobiales</taxon>
        <taxon>Phyllobacteriaceae</taxon>
        <taxon>Chelativorans</taxon>
    </lineage>
</organism>